<dbReference type="RefSeq" id="XP_033794402.1">
    <property type="nucleotide sequence ID" value="XM_033938511.1"/>
</dbReference>
<dbReference type="GO" id="GO:0005634">
    <property type="term" value="C:nucleus"/>
    <property type="evidence" value="ECO:0007669"/>
    <property type="project" value="UniProtKB-SubCell"/>
</dbReference>
<dbReference type="PRINTS" id="PR02031">
    <property type="entry name" value="CYSSERRICHNP"/>
</dbReference>
<dbReference type="AlphaFoldDB" id="A0A6P8R6W8"/>
<feature type="compositionally biased region" description="Polar residues" evidence="9">
    <location>
        <begin position="34"/>
        <end position="45"/>
    </location>
</feature>
<dbReference type="RefSeq" id="XP_033794404.1">
    <property type="nucleotide sequence ID" value="XM_033938513.1"/>
</dbReference>
<feature type="region of interest" description="Disordered" evidence="9">
    <location>
        <begin position="464"/>
        <end position="493"/>
    </location>
</feature>
<reference evidence="12 13" key="1">
    <citation type="submission" date="2025-04" db="UniProtKB">
        <authorList>
            <consortium name="RefSeq"/>
        </authorList>
    </citation>
    <scope>IDENTIFICATION</scope>
</reference>
<keyword evidence="8" id="KW-0539">Nucleus</keyword>
<sequence length="557" mass="61248">MDAVTSGSLKRKFDEVDVGSPISTPKDSDDEIFNSDSADSCDSVNPPTTTTLIPTSILKRQKQIRRKSVRFDQVTVYYFTRRQGFTSVPSQGGSSLGMAQRHNAVRRYTLCEFAKEQEGNHRDILREHLKEEKLHARKMKLTKNGTVESEEAEGLTLEDVSDEDIDVESVEVDDYFFLQPLPTKRRRALLRASGVHRIDAEEKQELRAIRLSREECGCDCRLYCDPEACPCSQAGIKCQVDRMSFPCGCSRDGCGNMAGRIEFNPIRVRTHYLHTIMKLELENKRQQSRPPPLGDEPPHSSGSSNSSETQDFQQFIAENYHLENEAAVMHLQSAEELERLKEEEGDSTSGSSLSLDSSVESLGVCILEEPLAGPEGVCGGLTTPVLIQTELPPGSSVLCFTDNSDQPSSSVGDQAYLNRSPVVYYQIDQNSVLGVKSQAILEEEMTSSYPKEKDLGAYPVPVTPLVPHDPPKDLAVDSGAETGKDSSGLEFPSLDSCRVTGSTDDNVICASWLPTNLQGGQEEEQNGLEQPRENGCLVAESCTPQGEHTSEGSVLAV</sequence>
<dbReference type="GO" id="GO:0000981">
    <property type="term" value="F:DNA-binding transcription factor activity, RNA polymerase II-specific"/>
    <property type="evidence" value="ECO:0007669"/>
    <property type="project" value="TreeGrafter"/>
</dbReference>
<evidence type="ECO:0000256" key="6">
    <source>
        <dbReference type="ARBA" id="ARBA00023159"/>
    </source>
</evidence>
<evidence type="ECO:0000313" key="15">
    <source>
        <dbReference type="RefSeq" id="XP_033794401.1"/>
    </source>
</evidence>
<keyword evidence="3" id="KW-0053">Apoptosis</keyword>
<feature type="region of interest" description="Disordered" evidence="9">
    <location>
        <begin position="283"/>
        <end position="309"/>
    </location>
</feature>
<keyword evidence="5" id="KW-0238">DNA-binding</keyword>
<keyword evidence="11" id="KW-1185">Reference proteome</keyword>
<dbReference type="KEGG" id="gsh:117357640"/>
<evidence type="ECO:0000256" key="2">
    <source>
        <dbReference type="ARBA" id="ARBA00008548"/>
    </source>
</evidence>
<dbReference type="RefSeq" id="XP_033794399.1">
    <property type="nucleotide sequence ID" value="XM_033938508.1"/>
</dbReference>
<evidence type="ECO:0000256" key="7">
    <source>
        <dbReference type="ARBA" id="ARBA00023163"/>
    </source>
</evidence>
<evidence type="ECO:0000313" key="16">
    <source>
        <dbReference type="RefSeq" id="XP_033794402.1"/>
    </source>
</evidence>
<protein>
    <submittedName>
        <fullName evidence="12 13">Cysteine/serine-rich nuclear protein 2</fullName>
    </submittedName>
</protein>
<keyword evidence="4" id="KW-0805">Transcription regulation</keyword>
<dbReference type="RefSeq" id="XP_033794403.1">
    <property type="nucleotide sequence ID" value="XM_033938512.1"/>
</dbReference>
<dbReference type="CTD" id="81566"/>
<dbReference type="RefSeq" id="XP_033794400.1">
    <property type="nucleotide sequence ID" value="XM_033938509.1"/>
</dbReference>
<evidence type="ECO:0000313" key="13">
    <source>
        <dbReference type="RefSeq" id="XP_033794399.1"/>
    </source>
</evidence>
<dbReference type="RefSeq" id="XP_033794396.1">
    <property type="nucleotide sequence ID" value="XM_033938505.1"/>
</dbReference>
<dbReference type="InterPro" id="IPR023260">
    <property type="entry name" value="Cys/Ser-rich_nuc_prot"/>
</dbReference>
<comment type="subcellular location">
    <subcellularLocation>
        <location evidence="1">Nucleus</location>
    </subcellularLocation>
</comment>
<dbReference type="RefSeq" id="XP_033794401.1">
    <property type="nucleotide sequence ID" value="XM_033938510.1"/>
</dbReference>
<dbReference type="RefSeq" id="XP_033794405.1">
    <property type="nucleotide sequence ID" value="XM_033938514.1"/>
</dbReference>
<organism evidence="11 12">
    <name type="scientific">Geotrypetes seraphini</name>
    <name type="common">Gaboon caecilian</name>
    <name type="synonym">Caecilia seraphini</name>
    <dbReference type="NCBI Taxonomy" id="260995"/>
    <lineage>
        <taxon>Eukaryota</taxon>
        <taxon>Metazoa</taxon>
        <taxon>Chordata</taxon>
        <taxon>Craniata</taxon>
        <taxon>Vertebrata</taxon>
        <taxon>Euteleostomi</taxon>
        <taxon>Amphibia</taxon>
        <taxon>Gymnophiona</taxon>
        <taxon>Geotrypetes</taxon>
    </lineage>
</organism>
<evidence type="ECO:0000256" key="3">
    <source>
        <dbReference type="ARBA" id="ARBA00022703"/>
    </source>
</evidence>
<dbReference type="PANTHER" id="PTHR13580">
    <property type="entry name" value="TGF-BETA INDUCED APOPTOSIS PROTEIN"/>
    <property type="match status" value="1"/>
</dbReference>
<dbReference type="GO" id="GO:0043565">
    <property type="term" value="F:sequence-specific DNA binding"/>
    <property type="evidence" value="ECO:0007669"/>
    <property type="project" value="TreeGrafter"/>
</dbReference>
<evidence type="ECO:0000313" key="14">
    <source>
        <dbReference type="RefSeq" id="XP_033794400.1"/>
    </source>
</evidence>
<dbReference type="GeneID" id="117357640"/>
<feature type="domain" description="Cysteine/serine-rich nuclear protein N-terminal" evidence="10">
    <location>
        <begin position="65"/>
        <end position="283"/>
    </location>
</feature>
<evidence type="ECO:0000313" key="18">
    <source>
        <dbReference type="RefSeq" id="XP_033794404.1"/>
    </source>
</evidence>
<keyword evidence="6" id="KW-0010">Activator</keyword>
<evidence type="ECO:0000313" key="19">
    <source>
        <dbReference type="RefSeq" id="XP_033794405.1"/>
    </source>
</evidence>
<dbReference type="PANTHER" id="PTHR13580:SF6">
    <property type="entry name" value="CYSTEINE_SERINE-RICH NUCLEAR PROTEIN 2"/>
    <property type="match status" value="1"/>
</dbReference>
<evidence type="ECO:0000256" key="9">
    <source>
        <dbReference type="SAM" id="MobiDB-lite"/>
    </source>
</evidence>
<evidence type="ECO:0000259" key="10">
    <source>
        <dbReference type="Pfam" id="PF16019"/>
    </source>
</evidence>
<dbReference type="OrthoDB" id="5946974at2759"/>
<evidence type="ECO:0000256" key="4">
    <source>
        <dbReference type="ARBA" id="ARBA00023015"/>
    </source>
</evidence>
<evidence type="ECO:0000256" key="1">
    <source>
        <dbReference type="ARBA" id="ARBA00004123"/>
    </source>
</evidence>
<dbReference type="InterPro" id="IPR031972">
    <property type="entry name" value="CSRNP_N"/>
</dbReference>
<dbReference type="Proteomes" id="UP000515159">
    <property type="component" value="Chromosome 3"/>
</dbReference>
<evidence type="ECO:0000256" key="5">
    <source>
        <dbReference type="ARBA" id="ARBA00023125"/>
    </source>
</evidence>
<gene>
    <name evidence="12 13 14 15 16 17 18 19" type="primary">CSRNP2</name>
</gene>
<dbReference type="GO" id="GO:0006915">
    <property type="term" value="P:apoptotic process"/>
    <property type="evidence" value="ECO:0007669"/>
    <property type="project" value="UniProtKB-KW"/>
</dbReference>
<proteinExistence type="inferred from homology"/>
<name>A0A6P8R6W8_GEOSA</name>
<evidence type="ECO:0000313" key="12">
    <source>
        <dbReference type="RefSeq" id="XP_033794396.1"/>
    </source>
</evidence>
<feature type="region of interest" description="Disordered" evidence="9">
    <location>
        <begin position="14"/>
        <end position="48"/>
    </location>
</feature>
<dbReference type="Pfam" id="PF16019">
    <property type="entry name" value="CSRNP_N"/>
    <property type="match status" value="1"/>
</dbReference>
<evidence type="ECO:0000256" key="8">
    <source>
        <dbReference type="ARBA" id="ARBA00023242"/>
    </source>
</evidence>
<accession>A0A6P8R6W8</accession>
<comment type="similarity">
    <text evidence="2">Belongs to the AXUD1 family.</text>
</comment>
<keyword evidence="7" id="KW-0804">Transcription</keyword>
<evidence type="ECO:0000313" key="11">
    <source>
        <dbReference type="Proteomes" id="UP000515159"/>
    </source>
</evidence>
<evidence type="ECO:0000313" key="17">
    <source>
        <dbReference type="RefSeq" id="XP_033794403.1"/>
    </source>
</evidence>